<organism evidence="4 5">
    <name type="scientific">Striga asiatica</name>
    <name type="common">Asiatic witchweed</name>
    <name type="synonym">Buchnera asiatica</name>
    <dbReference type="NCBI Taxonomy" id="4170"/>
    <lineage>
        <taxon>Eukaryota</taxon>
        <taxon>Viridiplantae</taxon>
        <taxon>Streptophyta</taxon>
        <taxon>Embryophyta</taxon>
        <taxon>Tracheophyta</taxon>
        <taxon>Spermatophyta</taxon>
        <taxon>Magnoliopsida</taxon>
        <taxon>eudicotyledons</taxon>
        <taxon>Gunneridae</taxon>
        <taxon>Pentapetalae</taxon>
        <taxon>asterids</taxon>
        <taxon>lamiids</taxon>
        <taxon>Lamiales</taxon>
        <taxon>Orobanchaceae</taxon>
        <taxon>Buchnereae</taxon>
        <taxon>Striga</taxon>
    </lineage>
</organism>
<dbReference type="GO" id="GO:0030246">
    <property type="term" value="F:carbohydrate binding"/>
    <property type="evidence" value="ECO:0007669"/>
    <property type="project" value="UniProtKB-KW"/>
</dbReference>
<dbReference type="InterPro" id="IPR050258">
    <property type="entry name" value="Leguminous_Lectin"/>
</dbReference>
<dbReference type="OrthoDB" id="2014373at2759"/>
<evidence type="ECO:0000256" key="1">
    <source>
        <dbReference type="ARBA" id="ARBA00007606"/>
    </source>
</evidence>
<dbReference type="PANTHER" id="PTHR32401">
    <property type="entry name" value="CONCANAVALIN A-LIKE LECTIN FAMILY PROTEIN"/>
    <property type="match status" value="1"/>
</dbReference>
<dbReference type="SUPFAM" id="SSF49899">
    <property type="entry name" value="Concanavalin A-like lectins/glucanases"/>
    <property type="match status" value="1"/>
</dbReference>
<dbReference type="AlphaFoldDB" id="A0A5A7PXF8"/>
<comment type="similarity">
    <text evidence="1">Belongs to the leguminous lectin family.</text>
</comment>
<comment type="caution">
    <text evidence="4">The sequence shown here is derived from an EMBL/GenBank/DDBJ whole genome shotgun (WGS) entry which is preliminary data.</text>
</comment>
<dbReference type="PANTHER" id="PTHR32401:SF49">
    <property type="entry name" value="OS10G0129200 PROTEIN"/>
    <property type="match status" value="1"/>
</dbReference>
<gene>
    <name evidence="4" type="ORF">STAS_13791</name>
</gene>
<feature type="domain" description="Legume lectin" evidence="3">
    <location>
        <begin position="96"/>
        <end position="177"/>
    </location>
</feature>
<dbReference type="Gene3D" id="2.60.120.200">
    <property type="match status" value="1"/>
</dbReference>
<sequence>MLGDNALVPIQNQFPFSMEDFTSTGPLTMINFPCWNAKRKHRQKKSPPPRTYTVVQFTFPGQKLLIAYTTRHRWAFFSSLIPFPSGLLILDRIHVISIVVPDRSVLPGHDMAFVVVPSAWIWKAYAAGHLGRTSTATDGNKKNHLLTVELDVLWNLDMGDPDYNHVGVHLNSAKLVVIVVAAVEH</sequence>
<dbReference type="GO" id="GO:0016301">
    <property type="term" value="F:kinase activity"/>
    <property type="evidence" value="ECO:0007669"/>
    <property type="project" value="UniProtKB-KW"/>
</dbReference>
<dbReference type="Pfam" id="PF00139">
    <property type="entry name" value="Lectin_legB"/>
    <property type="match status" value="1"/>
</dbReference>
<name>A0A5A7PXF8_STRAF</name>
<evidence type="ECO:0000256" key="2">
    <source>
        <dbReference type="ARBA" id="ARBA00022734"/>
    </source>
</evidence>
<keyword evidence="4" id="KW-0418">Kinase</keyword>
<dbReference type="Proteomes" id="UP000325081">
    <property type="component" value="Unassembled WGS sequence"/>
</dbReference>
<evidence type="ECO:0000259" key="3">
    <source>
        <dbReference type="Pfam" id="PF00139"/>
    </source>
</evidence>
<evidence type="ECO:0000313" key="5">
    <source>
        <dbReference type="Proteomes" id="UP000325081"/>
    </source>
</evidence>
<keyword evidence="4" id="KW-0808">Transferase</keyword>
<dbReference type="InterPro" id="IPR013320">
    <property type="entry name" value="ConA-like_dom_sf"/>
</dbReference>
<proteinExistence type="inferred from homology"/>
<protein>
    <submittedName>
        <fullName evidence="4">Concanavalin A-like lectin protein kinase family protein</fullName>
    </submittedName>
</protein>
<reference evidence="5" key="1">
    <citation type="journal article" date="2019" name="Curr. Biol.">
        <title>Genome Sequence of Striga asiatica Provides Insight into the Evolution of Plant Parasitism.</title>
        <authorList>
            <person name="Yoshida S."/>
            <person name="Kim S."/>
            <person name="Wafula E.K."/>
            <person name="Tanskanen J."/>
            <person name="Kim Y.M."/>
            <person name="Honaas L."/>
            <person name="Yang Z."/>
            <person name="Spallek T."/>
            <person name="Conn C.E."/>
            <person name="Ichihashi Y."/>
            <person name="Cheong K."/>
            <person name="Cui S."/>
            <person name="Der J.P."/>
            <person name="Gundlach H."/>
            <person name="Jiao Y."/>
            <person name="Hori C."/>
            <person name="Ishida J.K."/>
            <person name="Kasahara H."/>
            <person name="Kiba T."/>
            <person name="Kim M.S."/>
            <person name="Koo N."/>
            <person name="Laohavisit A."/>
            <person name="Lee Y.H."/>
            <person name="Lumba S."/>
            <person name="McCourt P."/>
            <person name="Mortimer J.C."/>
            <person name="Mutuku J.M."/>
            <person name="Nomura T."/>
            <person name="Sasaki-Sekimoto Y."/>
            <person name="Seto Y."/>
            <person name="Wang Y."/>
            <person name="Wakatake T."/>
            <person name="Sakakibara H."/>
            <person name="Demura T."/>
            <person name="Yamaguchi S."/>
            <person name="Yoneyama K."/>
            <person name="Manabe R.I."/>
            <person name="Nelson D.C."/>
            <person name="Schulman A.H."/>
            <person name="Timko M.P."/>
            <person name="dePamphilis C.W."/>
            <person name="Choi D."/>
            <person name="Shirasu K."/>
        </authorList>
    </citation>
    <scope>NUCLEOTIDE SEQUENCE [LARGE SCALE GENOMIC DNA]</scope>
    <source>
        <strain evidence="5">cv. UVA1</strain>
    </source>
</reference>
<dbReference type="InterPro" id="IPR001220">
    <property type="entry name" value="Legume_lectin_dom"/>
</dbReference>
<accession>A0A5A7PXF8</accession>
<keyword evidence="2 4" id="KW-0430">Lectin</keyword>
<dbReference type="EMBL" id="BKCP01005361">
    <property type="protein sequence ID" value="GER37386.1"/>
    <property type="molecule type" value="Genomic_DNA"/>
</dbReference>
<keyword evidence="5" id="KW-1185">Reference proteome</keyword>
<evidence type="ECO:0000313" key="4">
    <source>
        <dbReference type="EMBL" id="GER37386.1"/>
    </source>
</evidence>